<name>A0A1V0SGD1_9VIRU</name>
<proteinExistence type="predicted"/>
<protein>
    <submittedName>
        <fullName evidence="2">Uncharacterized protein</fullName>
    </submittedName>
</protein>
<feature type="transmembrane region" description="Helical" evidence="1">
    <location>
        <begin position="6"/>
        <end position="22"/>
    </location>
</feature>
<feature type="transmembrane region" description="Helical" evidence="1">
    <location>
        <begin position="43"/>
        <end position="69"/>
    </location>
</feature>
<evidence type="ECO:0000313" key="2">
    <source>
        <dbReference type="EMBL" id="ARF10694.1"/>
    </source>
</evidence>
<sequence length="71" mass="8615">MINVDFLLFYVIQMYDISFYFGDNMRFFIILRYMTQVFILSKIMLVFILIKIILVFILTKIILGFLLLFDV</sequence>
<reference evidence="2" key="1">
    <citation type="journal article" date="2017" name="Science">
        <title>Giant viruses with an expanded complement of translation system components.</title>
        <authorList>
            <person name="Schulz F."/>
            <person name="Yutin N."/>
            <person name="Ivanova N.N."/>
            <person name="Ortega D.R."/>
            <person name="Lee T.K."/>
            <person name="Vierheilig J."/>
            <person name="Daims H."/>
            <person name="Horn M."/>
            <person name="Wagner M."/>
            <person name="Jensen G.J."/>
            <person name="Kyrpides N.C."/>
            <person name="Koonin E.V."/>
            <person name="Woyke T."/>
        </authorList>
    </citation>
    <scope>NUCLEOTIDE SEQUENCE</scope>
    <source>
        <strain evidence="2">HKV1</strain>
    </source>
</reference>
<keyword evidence="1" id="KW-0472">Membrane</keyword>
<dbReference type="EMBL" id="KY684104">
    <property type="protein sequence ID" value="ARF10694.1"/>
    <property type="molecule type" value="Genomic_DNA"/>
</dbReference>
<keyword evidence="1" id="KW-1133">Transmembrane helix</keyword>
<evidence type="ECO:0000256" key="1">
    <source>
        <dbReference type="SAM" id="Phobius"/>
    </source>
</evidence>
<accession>A0A1V0SGD1</accession>
<keyword evidence="1" id="KW-0812">Transmembrane</keyword>
<gene>
    <name evidence="2" type="ORF">Hokovirus_2_221</name>
</gene>
<organism evidence="2">
    <name type="scientific">Hokovirus HKV1</name>
    <dbReference type="NCBI Taxonomy" id="1977638"/>
    <lineage>
        <taxon>Viruses</taxon>
        <taxon>Varidnaviria</taxon>
        <taxon>Bamfordvirae</taxon>
        <taxon>Nucleocytoviricota</taxon>
        <taxon>Megaviricetes</taxon>
        <taxon>Imitervirales</taxon>
        <taxon>Mimiviridae</taxon>
        <taxon>Klosneuvirinae</taxon>
        <taxon>Hokovirus</taxon>
    </lineage>
</organism>